<reference evidence="2 3" key="1">
    <citation type="submission" date="2019-09" db="EMBL/GenBank/DDBJ databases">
        <title>Nitrincola iocasae sp. nov., a bacterium isolated from the sediment collected at a cold seep field in South China Sea.</title>
        <authorList>
            <person name="Zhang H."/>
            <person name="Wang H."/>
            <person name="Li C."/>
        </authorList>
    </citation>
    <scope>NUCLEOTIDE SEQUENCE [LARGE SCALE GENOMIC DNA]</scope>
    <source>
        <strain evidence="2 3">KXZD1103</strain>
    </source>
</reference>
<dbReference type="EMBL" id="CP044222">
    <property type="protein sequence ID" value="QEW08352.1"/>
    <property type="molecule type" value="Genomic_DNA"/>
</dbReference>
<dbReference type="KEGG" id="nik:F5I99_18715"/>
<keyword evidence="1" id="KW-1133">Transmembrane helix</keyword>
<dbReference type="RefSeq" id="WP_151058688.1">
    <property type="nucleotide sequence ID" value="NZ_CP044222.1"/>
</dbReference>
<evidence type="ECO:0000313" key="2">
    <source>
        <dbReference type="EMBL" id="QEW08352.1"/>
    </source>
</evidence>
<proteinExistence type="predicted"/>
<accession>A0A5J6LJ66</accession>
<keyword evidence="1" id="KW-0472">Membrane</keyword>
<evidence type="ECO:0008006" key="4">
    <source>
        <dbReference type="Google" id="ProtNLM"/>
    </source>
</evidence>
<sequence length="152" mass="17049">MIYKLDKKFLRRNKLKIAAIGLVFIVAGSAFAYAMILEESWEFLLGAFFIYLGFNKIKELKYWEANSSKITLEINQDAISVSDFNETRSLKISSITNAVLQPIHGKIKSIVIHSSGGGVTKLEGFEAMDKIASQLKEVLGESNVKTAKMFHR</sequence>
<keyword evidence="1" id="KW-0812">Transmembrane</keyword>
<organism evidence="2 3">
    <name type="scientific">Nitrincola iocasae</name>
    <dbReference type="NCBI Taxonomy" id="2614693"/>
    <lineage>
        <taxon>Bacteria</taxon>
        <taxon>Pseudomonadati</taxon>
        <taxon>Pseudomonadota</taxon>
        <taxon>Gammaproteobacteria</taxon>
        <taxon>Oceanospirillales</taxon>
        <taxon>Oceanospirillaceae</taxon>
        <taxon>Nitrincola</taxon>
    </lineage>
</organism>
<dbReference type="AlphaFoldDB" id="A0A5J6LJ66"/>
<evidence type="ECO:0000256" key="1">
    <source>
        <dbReference type="SAM" id="Phobius"/>
    </source>
</evidence>
<name>A0A5J6LJ66_9GAMM</name>
<dbReference type="Proteomes" id="UP000325606">
    <property type="component" value="Chromosome"/>
</dbReference>
<gene>
    <name evidence="2" type="ORF">F5I99_18715</name>
</gene>
<evidence type="ECO:0000313" key="3">
    <source>
        <dbReference type="Proteomes" id="UP000325606"/>
    </source>
</evidence>
<protein>
    <recommendedName>
        <fullName evidence="4">DUF304 domain-containing protein</fullName>
    </recommendedName>
</protein>
<feature type="transmembrane region" description="Helical" evidence="1">
    <location>
        <begin position="15"/>
        <end position="34"/>
    </location>
</feature>
<keyword evidence="3" id="KW-1185">Reference proteome</keyword>